<sequence>MGRARFCLCPTGDDEDAAAASRRVVKAITAGCCAVDIAVSFLRRRHRVGNVVHCSTVHEDNIDLQSLLDFKKGITEDSSRSLSSWNTSTHFCWWNGVMCTTARPFRVSTLNLSAQSLAGEITSSLANLTFLSALDLSSNRFFGRFPLLNHLQHLGFLYMNDNSLDGIIPDTLTNCSKMTQIDLSNNQLRGAIPPRIGSLTNLEYLNLGNNSLTGIIPATIGNLIKLGYLNLGMNNLTGIIPATVGNLTLLTVLRLEYNQFEGKIPDGVWQLANLTYLLLGQNRLSGGFHRP</sequence>
<keyword evidence="3" id="KW-0433">Leucine-rich repeat</keyword>
<dbReference type="SUPFAM" id="SSF52058">
    <property type="entry name" value="L domain-like"/>
    <property type="match status" value="1"/>
</dbReference>
<dbReference type="HOGENOM" id="CLU_000288_18_22_1"/>
<gene>
    <name evidence="12" type="ORF">OsI_08077</name>
</gene>
<name>A2X785_ORYSI</name>
<dbReference type="InterPro" id="IPR001611">
    <property type="entry name" value="Leu-rich_rpt"/>
</dbReference>
<dbReference type="OMA" id="IPIAFAN"/>
<dbReference type="Gramene" id="BGIOSGA008627-TA">
    <property type="protein sequence ID" value="BGIOSGA008627-PA"/>
    <property type="gene ID" value="BGIOSGA008627"/>
</dbReference>
<feature type="domain" description="Leucine-rich repeat-containing N-terminal plant-type" evidence="11">
    <location>
        <begin position="62"/>
        <end position="100"/>
    </location>
</feature>
<dbReference type="Pfam" id="PF00560">
    <property type="entry name" value="LRR_1"/>
    <property type="match status" value="1"/>
</dbReference>
<evidence type="ECO:0000256" key="7">
    <source>
        <dbReference type="ARBA" id="ARBA00022989"/>
    </source>
</evidence>
<evidence type="ECO:0000256" key="9">
    <source>
        <dbReference type="ARBA" id="ARBA00023180"/>
    </source>
</evidence>
<evidence type="ECO:0000256" key="3">
    <source>
        <dbReference type="ARBA" id="ARBA00022614"/>
    </source>
</evidence>
<evidence type="ECO:0000256" key="8">
    <source>
        <dbReference type="ARBA" id="ARBA00023136"/>
    </source>
</evidence>
<evidence type="ECO:0000256" key="10">
    <source>
        <dbReference type="ARBA" id="ARBA00038043"/>
    </source>
</evidence>
<keyword evidence="13" id="KW-1185">Reference proteome</keyword>
<dbReference type="EMBL" id="CM000127">
    <property type="protein sequence ID" value="EAY86695.1"/>
    <property type="molecule type" value="Genomic_DNA"/>
</dbReference>
<evidence type="ECO:0000256" key="4">
    <source>
        <dbReference type="ARBA" id="ARBA00022692"/>
    </source>
</evidence>
<dbReference type="AlphaFoldDB" id="A2X785"/>
<evidence type="ECO:0000256" key="2">
    <source>
        <dbReference type="ARBA" id="ARBA00004196"/>
    </source>
</evidence>
<dbReference type="InterPro" id="IPR013210">
    <property type="entry name" value="LRR_N_plant-typ"/>
</dbReference>
<proteinExistence type="inferred from homology"/>
<comment type="similarity">
    <text evidence="10">Belongs to the polygalacturonase-inhibiting protein family.</text>
</comment>
<keyword evidence="7" id="KW-1133">Transmembrane helix</keyword>
<evidence type="ECO:0000259" key="11">
    <source>
        <dbReference type="Pfam" id="PF08263"/>
    </source>
</evidence>
<evidence type="ECO:0000256" key="5">
    <source>
        <dbReference type="ARBA" id="ARBA00022729"/>
    </source>
</evidence>
<evidence type="ECO:0000313" key="13">
    <source>
        <dbReference type="Proteomes" id="UP000007015"/>
    </source>
</evidence>
<dbReference type="InterPro" id="IPR025875">
    <property type="entry name" value="Leu-rich_rpt_4"/>
</dbReference>
<dbReference type="PANTHER" id="PTHR48059">
    <property type="entry name" value="POLYGALACTURONASE INHIBITOR 1"/>
    <property type="match status" value="1"/>
</dbReference>
<reference evidence="12 13" key="1">
    <citation type="journal article" date="2005" name="PLoS Biol.">
        <title>The genomes of Oryza sativa: a history of duplications.</title>
        <authorList>
            <person name="Yu J."/>
            <person name="Wang J."/>
            <person name="Lin W."/>
            <person name="Li S."/>
            <person name="Li H."/>
            <person name="Zhou J."/>
            <person name="Ni P."/>
            <person name="Dong W."/>
            <person name="Hu S."/>
            <person name="Zeng C."/>
            <person name="Zhang J."/>
            <person name="Zhang Y."/>
            <person name="Li R."/>
            <person name="Xu Z."/>
            <person name="Li S."/>
            <person name="Li X."/>
            <person name="Zheng H."/>
            <person name="Cong L."/>
            <person name="Lin L."/>
            <person name="Yin J."/>
            <person name="Geng J."/>
            <person name="Li G."/>
            <person name="Shi J."/>
            <person name="Liu J."/>
            <person name="Lv H."/>
            <person name="Li J."/>
            <person name="Wang J."/>
            <person name="Deng Y."/>
            <person name="Ran L."/>
            <person name="Shi X."/>
            <person name="Wang X."/>
            <person name="Wu Q."/>
            <person name="Li C."/>
            <person name="Ren X."/>
            <person name="Wang J."/>
            <person name="Wang X."/>
            <person name="Li D."/>
            <person name="Liu D."/>
            <person name="Zhang X."/>
            <person name="Ji Z."/>
            <person name="Zhao W."/>
            <person name="Sun Y."/>
            <person name="Zhang Z."/>
            <person name="Bao J."/>
            <person name="Han Y."/>
            <person name="Dong L."/>
            <person name="Ji J."/>
            <person name="Chen P."/>
            <person name="Wu S."/>
            <person name="Liu J."/>
            <person name="Xiao Y."/>
            <person name="Bu D."/>
            <person name="Tan J."/>
            <person name="Yang L."/>
            <person name="Ye C."/>
            <person name="Zhang J."/>
            <person name="Xu J."/>
            <person name="Zhou Y."/>
            <person name="Yu Y."/>
            <person name="Zhang B."/>
            <person name="Zhuang S."/>
            <person name="Wei H."/>
            <person name="Liu B."/>
            <person name="Lei M."/>
            <person name="Yu H."/>
            <person name="Li Y."/>
            <person name="Xu H."/>
            <person name="Wei S."/>
            <person name="He X."/>
            <person name="Fang L."/>
            <person name="Zhang Z."/>
            <person name="Zhang Y."/>
            <person name="Huang X."/>
            <person name="Su Z."/>
            <person name="Tong W."/>
            <person name="Li J."/>
            <person name="Tong Z."/>
            <person name="Li S."/>
            <person name="Ye J."/>
            <person name="Wang L."/>
            <person name="Fang L."/>
            <person name="Lei T."/>
            <person name="Chen C."/>
            <person name="Chen H."/>
            <person name="Xu Z."/>
            <person name="Li H."/>
            <person name="Huang H."/>
            <person name="Zhang F."/>
            <person name="Xu H."/>
            <person name="Li N."/>
            <person name="Zhao C."/>
            <person name="Li S."/>
            <person name="Dong L."/>
            <person name="Huang Y."/>
            <person name="Li L."/>
            <person name="Xi Y."/>
            <person name="Qi Q."/>
            <person name="Li W."/>
            <person name="Zhang B."/>
            <person name="Hu W."/>
            <person name="Zhang Y."/>
            <person name="Tian X."/>
            <person name="Jiao Y."/>
            <person name="Liang X."/>
            <person name="Jin J."/>
            <person name="Gao L."/>
            <person name="Zheng W."/>
            <person name="Hao B."/>
            <person name="Liu S."/>
            <person name="Wang W."/>
            <person name="Yuan L."/>
            <person name="Cao M."/>
            <person name="McDermott J."/>
            <person name="Samudrala R."/>
            <person name="Wang J."/>
            <person name="Wong G.K."/>
            <person name="Yang H."/>
        </authorList>
    </citation>
    <scope>NUCLEOTIDE SEQUENCE [LARGE SCALE GENOMIC DNA]</scope>
    <source>
        <strain evidence="13">cv. 93-11</strain>
    </source>
</reference>
<dbReference type="STRING" id="39946.A2X785"/>
<dbReference type="SMART" id="SM00369">
    <property type="entry name" value="LRR_TYP"/>
    <property type="match status" value="4"/>
</dbReference>
<dbReference type="Pfam" id="PF12799">
    <property type="entry name" value="LRR_4"/>
    <property type="match status" value="1"/>
</dbReference>
<keyword evidence="4" id="KW-0812">Transmembrane</keyword>
<keyword evidence="6" id="KW-0677">Repeat</keyword>
<accession>A2X785</accession>
<evidence type="ECO:0000313" key="12">
    <source>
        <dbReference type="EMBL" id="EAY86695.1"/>
    </source>
</evidence>
<comment type="subcellular location">
    <subcellularLocation>
        <location evidence="2">Cell envelope</location>
    </subcellularLocation>
    <subcellularLocation>
        <location evidence="1">Membrane</location>
        <topology evidence="1">Single-pass membrane protein</topology>
    </subcellularLocation>
</comment>
<dbReference type="InterPro" id="IPR051848">
    <property type="entry name" value="PGIP"/>
</dbReference>
<protein>
    <recommendedName>
        <fullName evidence="11">Leucine-rich repeat-containing N-terminal plant-type domain-containing protein</fullName>
    </recommendedName>
</protein>
<dbReference type="InterPro" id="IPR032675">
    <property type="entry name" value="LRR_dom_sf"/>
</dbReference>
<evidence type="ECO:0000256" key="1">
    <source>
        <dbReference type="ARBA" id="ARBA00004167"/>
    </source>
</evidence>
<keyword evidence="8" id="KW-0472">Membrane</keyword>
<dbReference type="PANTHER" id="PTHR48059:SF30">
    <property type="entry name" value="OS06G0587000 PROTEIN"/>
    <property type="match status" value="1"/>
</dbReference>
<dbReference type="FunFam" id="3.80.10.10:FF:000275">
    <property type="entry name" value="Leucine-rich repeat receptor-like protein kinase"/>
    <property type="match status" value="1"/>
</dbReference>
<organism evidence="12 13">
    <name type="scientific">Oryza sativa subsp. indica</name>
    <name type="common">Rice</name>
    <dbReference type="NCBI Taxonomy" id="39946"/>
    <lineage>
        <taxon>Eukaryota</taxon>
        <taxon>Viridiplantae</taxon>
        <taxon>Streptophyta</taxon>
        <taxon>Embryophyta</taxon>
        <taxon>Tracheophyta</taxon>
        <taxon>Spermatophyta</taxon>
        <taxon>Magnoliopsida</taxon>
        <taxon>Liliopsida</taxon>
        <taxon>Poales</taxon>
        <taxon>Poaceae</taxon>
        <taxon>BOP clade</taxon>
        <taxon>Oryzoideae</taxon>
        <taxon>Oryzeae</taxon>
        <taxon>Oryzinae</taxon>
        <taxon>Oryza</taxon>
        <taxon>Oryza sativa</taxon>
    </lineage>
</organism>
<dbReference type="Pfam" id="PF08263">
    <property type="entry name" value="LRRNT_2"/>
    <property type="match status" value="1"/>
</dbReference>
<dbReference type="PRINTS" id="PR00019">
    <property type="entry name" value="LEURICHRPT"/>
</dbReference>
<dbReference type="Pfam" id="PF13855">
    <property type="entry name" value="LRR_8"/>
    <property type="match status" value="1"/>
</dbReference>
<keyword evidence="5" id="KW-0732">Signal</keyword>
<evidence type="ECO:0000256" key="6">
    <source>
        <dbReference type="ARBA" id="ARBA00022737"/>
    </source>
</evidence>
<keyword evidence="9" id="KW-0325">Glycoprotein</keyword>
<dbReference type="Proteomes" id="UP000007015">
    <property type="component" value="Chromosome 2"/>
</dbReference>
<dbReference type="GO" id="GO:0016020">
    <property type="term" value="C:membrane"/>
    <property type="evidence" value="ECO:0007669"/>
    <property type="project" value="UniProtKB-SubCell"/>
</dbReference>
<dbReference type="InterPro" id="IPR003591">
    <property type="entry name" value="Leu-rich_rpt_typical-subtyp"/>
</dbReference>
<dbReference type="Gene3D" id="3.80.10.10">
    <property type="entry name" value="Ribonuclease Inhibitor"/>
    <property type="match status" value="2"/>
</dbReference>